<evidence type="ECO:0000313" key="3">
    <source>
        <dbReference type="Proteomes" id="UP000662904"/>
    </source>
</evidence>
<gene>
    <name evidence="2" type="primary">appA_1</name>
    <name evidence="2" type="ORF">H0A61_01161</name>
</gene>
<sequence length="539" mass="62434">MVKDKLKTLIGVLIILSTVFLFSSCNEARRTENTLIVGWATPVHSLNPILTPSITWPDGLWSAIDMIYDTLIMYDTDLNPIPGLAKSWYVEDDGITWILRLQEGVKWHDGMPFSAEDVKFTLDFIKQEGLNTFDMYIKYIEQVEIIDDFTVKIVTAVPISNMENNLMWIPILPQHIWRNIDFKEIKNLNIQNPVGTGAFKLKEMKKGEFIIFEANKEYYKGSPKVDFVIFKFYSNDDAVIRALKRKEIDFATRVPPAMISYLKEEKDIEIDVAKSFNLIYVMINSYKNGKQHPALMDIRVRKAIAHGIDKDGIIDIILNGYADKADSIIPPFSEWHNKNLKKYDFNLDKAARILDEAGYVDKNGDGIREGADGLPLDFRLYVAKDICPGITRISEMIKKDLRKIGIKVEPTAMTSNAMSGVVLSDYDFDLAIWHWWQDPDPSFILSVLTSEQIHIWNDCGYMNPDYDSLFLKQYVELDKELRKETVFRMQEIINDDLPYIVLFYRRIARAYRTDMFEGFTPMTEGVINYTLTFKNMRRK</sequence>
<dbReference type="Gene3D" id="3.10.105.10">
    <property type="entry name" value="Dipeptide-binding Protein, Domain 3"/>
    <property type="match status" value="1"/>
</dbReference>
<dbReference type="InterPro" id="IPR000914">
    <property type="entry name" value="SBP_5_dom"/>
</dbReference>
<dbReference type="GO" id="GO:0015833">
    <property type="term" value="P:peptide transport"/>
    <property type="evidence" value="ECO:0007669"/>
    <property type="project" value="TreeGrafter"/>
</dbReference>
<dbReference type="Gene3D" id="3.40.190.10">
    <property type="entry name" value="Periplasmic binding protein-like II"/>
    <property type="match status" value="1"/>
</dbReference>
<dbReference type="SUPFAM" id="SSF53850">
    <property type="entry name" value="Periplasmic binding protein-like II"/>
    <property type="match status" value="1"/>
</dbReference>
<dbReference type="Proteomes" id="UP000662904">
    <property type="component" value="Chromosome"/>
</dbReference>
<evidence type="ECO:0000259" key="1">
    <source>
        <dbReference type="Pfam" id="PF00496"/>
    </source>
</evidence>
<keyword evidence="3" id="KW-1185">Reference proteome</keyword>
<dbReference type="CDD" id="cd08513">
    <property type="entry name" value="PBP2_thermophilic_Hb8_like"/>
    <property type="match status" value="1"/>
</dbReference>
<accession>A0A8A0RNN3</accession>
<dbReference type="GO" id="GO:0043190">
    <property type="term" value="C:ATP-binding cassette (ABC) transporter complex"/>
    <property type="evidence" value="ECO:0007669"/>
    <property type="project" value="InterPro"/>
</dbReference>
<dbReference type="Gene3D" id="3.90.76.10">
    <property type="entry name" value="Dipeptide-binding Protein, Domain 1"/>
    <property type="match status" value="1"/>
</dbReference>
<dbReference type="RefSeq" id="WP_206709020.1">
    <property type="nucleotide sequence ID" value="NZ_CP059066.1"/>
</dbReference>
<name>A0A8A0RNN3_9FIRM</name>
<protein>
    <submittedName>
        <fullName evidence="2">Oligopeptide-binding protein AppA</fullName>
    </submittedName>
</protein>
<dbReference type="AlphaFoldDB" id="A0A8A0RNN3"/>
<dbReference type="GO" id="GO:0042597">
    <property type="term" value="C:periplasmic space"/>
    <property type="evidence" value="ECO:0007669"/>
    <property type="project" value="UniProtKB-ARBA"/>
</dbReference>
<proteinExistence type="predicted"/>
<dbReference type="PIRSF" id="PIRSF002741">
    <property type="entry name" value="MppA"/>
    <property type="match status" value="1"/>
</dbReference>
<feature type="domain" description="Solute-binding protein family 5" evidence="1">
    <location>
        <begin position="80"/>
        <end position="450"/>
    </location>
</feature>
<dbReference type="PROSITE" id="PS51257">
    <property type="entry name" value="PROKAR_LIPOPROTEIN"/>
    <property type="match status" value="1"/>
</dbReference>
<dbReference type="EMBL" id="CP059066">
    <property type="protein sequence ID" value="QSQ08816.1"/>
    <property type="molecule type" value="Genomic_DNA"/>
</dbReference>
<organism evidence="2 3">
    <name type="scientific">Koleobacter methoxysyntrophicus</name>
    <dbReference type="NCBI Taxonomy" id="2751313"/>
    <lineage>
        <taxon>Bacteria</taxon>
        <taxon>Bacillati</taxon>
        <taxon>Bacillota</taxon>
        <taxon>Clostridia</taxon>
        <taxon>Koleobacterales</taxon>
        <taxon>Koleobacteraceae</taxon>
        <taxon>Koleobacter</taxon>
    </lineage>
</organism>
<dbReference type="KEGG" id="kme:H0A61_01161"/>
<dbReference type="GO" id="GO:1904680">
    <property type="term" value="F:peptide transmembrane transporter activity"/>
    <property type="evidence" value="ECO:0007669"/>
    <property type="project" value="TreeGrafter"/>
</dbReference>
<dbReference type="InterPro" id="IPR030678">
    <property type="entry name" value="Peptide/Ni-bd"/>
</dbReference>
<dbReference type="InterPro" id="IPR039424">
    <property type="entry name" value="SBP_5"/>
</dbReference>
<dbReference type="PANTHER" id="PTHR30290">
    <property type="entry name" value="PERIPLASMIC BINDING COMPONENT OF ABC TRANSPORTER"/>
    <property type="match status" value="1"/>
</dbReference>
<dbReference type="Pfam" id="PF00496">
    <property type="entry name" value="SBP_bac_5"/>
    <property type="match status" value="1"/>
</dbReference>
<reference evidence="2" key="1">
    <citation type="submission" date="2020-07" db="EMBL/GenBank/DDBJ databases">
        <title>Koleobacter methoxysyntrophicus gen. nov., sp. nov., a novel anaerobic bacterium isolated from deep subsurface oil field and proposal of Koleobacterales ord. nov. in the phylum Firmicutes.</title>
        <authorList>
            <person name="Sakamoto S."/>
            <person name="Tamaki H."/>
        </authorList>
    </citation>
    <scope>NUCLEOTIDE SEQUENCE</scope>
    <source>
        <strain evidence="2">NRmbB1</strain>
    </source>
</reference>
<evidence type="ECO:0000313" key="2">
    <source>
        <dbReference type="EMBL" id="QSQ08816.1"/>
    </source>
</evidence>